<feature type="transmembrane region" description="Helical" evidence="9">
    <location>
        <begin position="290"/>
        <end position="311"/>
    </location>
</feature>
<evidence type="ECO:0000256" key="6">
    <source>
        <dbReference type="ARBA" id="ARBA00022692"/>
    </source>
</evidence>
<dbReference type="OrthoDB" id="9995836at2759"/>
<comment type="subcellular location">
    <subcellularLocation>
        <location evidence="2 9">Cell membrane</location>
        <topology evidence="2 9">Multi-pass membrane protein</topology>
    </subcellularLocation>
</comment>
<dbReference type="PANTHER" id="PTHR12929:SF10">
    <property type="entry name" value="RIBOFLAVIN TRANSPORTER"/>
    <property type="match status" value="1"/>
</dbReference>
<comment type="caution">
    <text evidence="11">The sequence shown here is derived from an EMBL/GenBank/DDBJ whole genome shotgun (WGS) entry which is preliminary data.</text>
</comment>
<evidence type="ECO:0000256" key="7">
    <source>
        <dbReference type="ARBA" id="ARBA00022989"/>
    </source>
</evidence>
<evidence type="ECO:0000256" key="3">
    <source>
        <dbReference type="ARBA" id="ARBA00006366"/>
    </source>
</evidence>
<reference evidence="12" key="1">
    <citation type="submission" date="2017-10" db="EMBL/GenBank/DDBJ databases">
        <title>Rapid genome shrinkage in a self-fertile nematode reveals novel sperm competition proteins.</title>
        <authorList>
            <person name="Yin D."/>
            <person name="Schwarz E.M."/>
            <person name="Thomas C.G."/>
            <person name="Felde R.L."/>
            <person name="Korf I.F."/>
            <person name="Cutter A.D."/>
            <person name="Schartner C.M."/>
            <person name="Ralston E.J."/>
            <person name="Meyer B.J."/>
            <person name="Haag E.S."/>
        </authorList>
    </citation>
    <scope>NUCLEOTIDE SEQUENCE [LARGE SCALE GENOMIC DNA]</scope>
    <source>
        <strain evidence="12">JU1422</strain>
    </source>
</reference>
<feature type="transmembrane region" description="Helical" evidence="9">
    <location>
        <begin position="450"/>
        <end position="473"/>
    </location>
</feature>
<feature type="transmembrane region" description="Helical" evidence="9">
    <location>
        <begin position="323"/>
        <end position="345"/>
    </location>
</feature>
<proteinExistence type="inferred from homology"/>
<feature type="transmembrane region" description="Helical" evidence="9">
    <location>
        <begin position="420"/>
        <end position="438"/>
    </location>
</feature>
<dbReference type="Proteomes" id="UP000230233">
    <property type="component" value="Chromosome V"/>
</dbReference>
<keyword evidence="5 9" id="KW-1003">Cell membrane</keyword>
<accession>A0A2G5T7E8</accession>
<feature type="transmembrane region" description="Helical" evidence="9">
    <location>
        <begin position="141"/>
        <end position="162"/>
    </location>
</feature>
<dbReference type="InterPro" id="IPR036259">
    <property type="entry name" value="MFS_trans_sf"/>
</dbReference>
<comment type="catalytic activity">
    <reaction evidence="1 9">
        <text>riboflavin(in) = riboflavin(out)</text>
        <dbReference type="Rhea" id="RHEA:35015"/>
        <dbReference type="ChEBI" id="CHEBI:57986"/>
    </reaction>
</comment>
<evidence type="ECO:0000256" key="8">
    <source>
        <dbReference type="ARBA" id="ARBA00023136"/>
    </source>
</evidence>
<dbReference type="SUPFAM" id="SSF103473">
    <property type="entry name" value="MFS general substrate transporter"/>
    <property type="match status" value="1"/>
</dbReference>
<keyword evidence="12" id="KW-1185">Reference proteome</keyword>
<evidence type="ECO:0000313" key="11">
    <source>
        <dbReference type="EMBL" id="PIC23325.1"/>
    </source>
</evidence>
<comment type="function">
    <text evidence="9">Plasma membrane transporter mediating the uptake by cells of the water soluble vitamin B2/riboflavin that plays a key role in biochemical oxidation-reduction reactions of the carbohydrate, lipid, and amino acid metabolism.</text>
</comment>
<name>A0A2G5T7E8_9PELO</name>
<dbReference type="GO" id="GO:0032217">
    <property type="term" value="F:riboflavin transmembrane transporter activity"/>
    <property type="evidence" value="ECO:0007669"/>
    <property type="project" value="UniProtKB-UniRule"/>
</dbReference>
<dbReference type="EMBL" id="PDUG01000005">
    <property type="protein sequence ID" value="PIC23325.1"/>
    <property type="molecule type" value="Genomic_DNA"/>
</dbReference>
<protein>
    <recommendedName>
        <fullName evidence="9">Riboflavin transporter</fullName>
    </recommendedName>
</protein>
<evidence type="ECO:0000256" key="1">
    <source>
        <dbReference type="ARBA" id="ARBA00000215"/>
    </source>
</evidence>
<feature type="transmembrane region" description="Helical" evidence="9">
    <location>
        <begin position="42"/>
        <end position="63"/>
    </location>
</feature>
<keyword evidence="6 9" id="KW-0812">Transmembrane</keyword>
<dbReference type="AlphaFoldDB" id="A0A2G5T7E8"/>
<evidence type="ECO:0000256" key="10">
    <source>
        <dbReference type="SAM" id="MobiDB-lite"/>
    </source>
</evidence>
<dbReference type="STRING" id="1611254.A0A2G5T7E8"/>
<feature type="transmembrane region" description="Helical" evidence="9">
    <location>
        <begin position="182"/>
        <end position="206"/>
    </location>
</feature>
<evidence type="ECO:0000256" key="5">
    <source>
        <dbReference type="ARBA" id="ARBA00022475"/>
    </source>
</evidence>
<feature type="transmembrane region" description="Helical" evidence="9">
    <location>
        <begin position="352"/>
        <end position="372"/>
    </location>
</feature>
<keyword evidence="7 9" id="KW-1133">Transmembrane helix</keyword>
<evidence type="ECO:0000313" key="12">
    <source>
        <dbReference type="Proteomes" id="UP000230233"/>
    </source>
</evidence>
<evidence type="ECO:0000256" key="2">
    <source>
        <dbReference type="ARBA" id="ARBA00004651"/>
    </source>
</evidence>
<feature type="region of interest" description="Disordered" evidence="10">
    <location>
        <begin position="214"/>
        <end position="247"/>
    </location>
</feature>
<sequence length="484" mass="52958">MGCSPTTFILVALFGSSSWMGTNSVWMQLPLLTSELPEHWNLPSYLAGVVQIACIVPLIYTILHKGVKSFTIPTPPLIIALLSLACCCQLGLAFFWNNYSDVFGAARSWPLYSLLFGLAIVNAMSNVLFMPFMAQFHPAYLNAYFVGMGLSSLMPSLLSLAQGTSKFKCDENGVAERFPPNFSVSIFFFIIFTFTCIALAAFIILYRSGAHRHAESSKREPNEGTPLKKSQKTSSPEDVDEDETPINLHETGATAIDAIVSELDESYRERSSICHDTELHQIDYITGVKFTFLLFTTALVNAQMNGIITSVQSYAALPYSQATYHFAVTLSNVVSPLSSFLPFFVSVRSIPVLAVLTACSSAMTAFIVYLAALSPNLIFDSVAIGSALSIGGSLIAAGLHSYLRVVFASLLREGHQSESRLFWCGVFIQVGHFSPNFQPFFLFPHTNLKIPFQIGSFVGSAVMFPLVNIAHLFTSAPQCRPTIS</sequence>
<evidence type="ECO:0000256" key="9">
    <source>
        <dbReference type="RuleBase" id="RU368035"/>
    </source>
</evidence>
<organism evidence="11 12">
    <name type="scientific">Caenorhabditis nigoni</name>
    <dbReference type="NCBI Taxonomy" id="1611254"/>
    <lineage>
        <taxon>Eukaryota</taxon>
        <taxon>Metazoa</taxon>
        <taxon>Ecdysozoa</taxon>
        <taxon>Nematoda</taxon>
        <taxon>Chromadorea</taxon>
        <taxon>Rhabditida</taxon>
        <taxon>Rhabditina</taxon>
        <taxon>Rhabditomorpha</taxon>
        <taxon>Rhabditoidea</taxon>
        <taxon>Rhabditidae</taxon>
        <taxon>Peloderinae</taxon>
        <taxon>Caenorhabditis</taxon>
    </lineage>
</organism>
<dbReference type="GO" id="GO:0005886">
    <property type="term" value="C:plasma membrane"/>
    <property type="evidence" value="ECO:0007669"/>
    <property type="project" value="UniProtKB-SubCell"/>
</dbReference>
<gene>
    <name evidence="11" type="primary">Cnig_chr_V.g17063</name>
    <name evidence="11" type="ORF">B9Z55_017063</name>
</gene>
<keyword evidence="8 9" id="KW-0472">Membrane</keyword>
<comment type="similarity">
    <text evidence="3 9">Belongs to the riboflavin transporter family.</text>
</comment>
<evidence type="ECO:0000256" key="4">
    <source>
        <dbReference type="ARBA" id="ARBA00022448"/>
    </source>
</evidence>
<keyword evidence="4 9" id="KW-0813">Transport</keyword>
<feature type="transmembrane region" description="Helical" evidence="9">
    <location>
        <begin position="109"/>
        <end position="129"/>
    </location>
</feature>
<dbReference type="PANTHER" id="PTHR12929">
    <property type="entry name" value="SOLUTE CARRIER FAMILY 52"/>
    <property type="match status" value="1"/>
</dbReference>
<dbReference type="Pfam" id="PF06237">
    <property type="entry name" value="SLC52_ribofla_tr"/>
    <property type="match status" value="1"/>
</dbReference>
<feature type="transmembrane region" description="Helical" evidence="9">
    <location>
        <begin position="75"/>
        <end position="97"/>
    </location>
</feature>
<feature type="transmembrane region" description="Helical" evidence="9">
    <location>
        <begin position="378"/>
        <end position="399"/>
    </location>
</feature>
<dbReference type="InterPro" id="IPR009357">
    <property type="entry name" value="Riboflavin_transptr"/>
</dbReference>